<dbReference type="Gene3D" id="1.10.530.10">
    <property type="match status" value="1"/>
</dbReference>
<evidence type="ECO:0000313" key="1">
    <source>
        <dbReference type="EMBL" id="MBE7696241.1"/>
    </source>
</evidence>
<proteinExistence type="predicted"/>
<dbReference type="Proteomes" id="UP000806077">
    <property type="component" value="Unassembled WGS sequence"/>
</dbReference>
<accession>A0AAP1RH72</accession>
<organism evidence="1 2">
    <name type="scientific">Tenacibaculum finnmarkense genomovar finnmarkense</name>
    <dbReference type="NCBI Taxonomy" id="1458503"/>
    <lineage>
        <taxon>Bacteria</taxon>
        <taxon>Pseudomonadati</taxon>
        <taxon>Bacteroidota</taxon>
        <taxon>Flavobacteriia</taxon>
        <taxon>Flavobacteriales</taxon>
        <taxon>Flavobacteriaceae</taxon>
        <taxon>Tenacibaculum</taxon>
        <taxon>Tenacibaculum finnmarkense</taxon>
    </lineage>
</organism>
<dbReference type="AlphaFoldDB" id="A0AAP1RH72"/>
<evidence type="ECO:0008006" key="3">
    <source>
        <dbReference type="Google" id="ProtNLM"/>
    </source>
</evidence>
<reference evidence="1 2" key="1">
    <citation type="journal article" date="2020" name="Int. J. Syst. Evol. Microbiol.">
        <title>Tenacibaculum piscium sp. nov., isolated from skin ulcers of sea-farmed fish, and description of Tenacibaculum finnmarkense sp. nov. with subdivision into genomovars finnmarkense and ulcerans.</title>
        <authorList>
            <person name="Olsen A.B."/>
            <person name="Spilsberg B."/>
            <person name="Nilsen H.K."/>
            <person name="Lagesen K."/>
            <person name="Gulla S."/>
            <person name="Avendano-Herrera R."/>
            <person name="Irgang R."/>
            <person name="Duchaud E."/>
            <person name="Colquhoun D.J."/>
        </authorList>
    </citation>
    <scope>NUCLEOTIDE SEQUENCE [LARGE SCALE GENOMIC DNA]</scope>
    <source>
        <strain evidence="1 2">TNO037</strain>
    </source>
</reference>
<keyword evidence="2" id="KW-1185">Reference proteome</keyword>
<name>A0AAP1RH72_9FLAO</name>
<feature type="non-terminal residue" evidence="1">
    <location>
        <position position="1"/>
    </location>
</feature>
<comment type="caution">
    <text evidence="1">The sequence shown here is derived from an EMBL/GenBank/DDBJ whole genome shotgun (WGS) entry which is preliminary data.</text>
</comment>
<dbReference type="EMBL" id="WXXV01000035">
    <property type="protein sequence ID" value="MBE7696241.1"/>
    <property type="molecule type" value="Genomic_DNA"/>
</dbReference>
<dbReference type="RefSeq" id="WP_198913889.1">
    <property type="nucleotide sequence ID" value="NZ_WXXT01000035.1"/>
</dbReference>
<protein>
    <recommendedName>
        <fullName evidence="3">Chitinase</fullName>
    </recommendedName>
</protein>
<gene>
    <name evidence="1" type="ORF">F7645_12540</name>
</gene>
<dbReference type="SUPFAM" id="SSF53955">
    <property type="entry name" value="Lysozyme-like"/>
    <property type="match status" value="1"/>
</dbReference>
<dbReference type="InterPro" id="IPR023346">
    <property type="entry name" value="Lysozyme-like_dom_sf"/>
</dbReference>
<evidence type="ECO:0000313" key="2">
    <source>
        <dbReference type="Proteomes" id="UP000806077"/>
    </source>
</evidence>
<sequence length="850" mass="96618">FQVTDNEIISVKAKNKARVKENTSFKVNTCLFSKYIANTDGDIRWEYKEEGDSEYIASKVIGEECIFTFNKKGNYLVRAYIKNAAKCTPFKIKIGEAKLLQSNWIDEDGYAYGNDTANYKITKAGLDQQVYAYAQLEEVANEKVTLEIWEQAYKQQVIKTIKEVAVNGKGVFKQAIALNTIKKMKDGSSLAFRIFNASGKEIQKVSSKYSSKLRISDTKQLLRAYYTTGGGSILTKFMHYDQQVTLEVVTSNMVGEELDIELYQLIDWSLLDWNGDTKAIEGTKQKITVNSNGKAELQFTIKKSWELAYAKDDKGYLEIIPKVNNQFYGGLSISKNNYIYRLKVSPEAEKLNAEKSPQSCNLVQIEKVAGSRNKNKKKGRCNNCDKDITLEEIKNICADASGKCLIKDMTMISMALPYLNQYRKKVGIDTCTRKAHFLAQITVESKFYDLQENFNWYWKSLITTFVSYFKQFTTQSAKETEAKRLGREEKDGTALTLEEQKILANAIYGSTHPVGKGAGHKEGDGWLYSGKGFKQITWKSNYKTLQGRFNRKMKIDNEEDVNWVGGDNPYKLKNNAKDAMVSALAFWDWKFLNSRADIGDSLDAVTAVSKEVNASDDSVPDRYNFFQKAIETLNAKECVDYKRRDGQIGTVVVVDGKAHDKFDYKNKKGFVNLKNVVRYKTCVYRSMELDTYKKLKAEDNLPIPDYTTYLSRDAHGDKIKYGIHSANRYGTNNECPPGEYYLIPKAEKGEQSHSMYVSAGGIQPTIPNGPDGYRGGIAIHNWNPKFTIGCLSTVQYTNELETELFENIADLKIKNREVRIIIEEREVIEEPWTDSVVNSPTKWTGILEDE</sequence>